<evidence type="ECO:0000256" key="1">
    <source>
        <dbReference type="SAM" id="Phobius"/>
    </source>
</evidence>
<dbReference type="Proteomes" id="UP000069526">
    <property type="component" value="Unassembled WGS sequence"/>
</dbReference>
<evidence type="ECO:0000313" key="3">
    <source>
        <dbReference type="EMBL" id="CYW37054.1"/>
    </source>
</evidence>
<evidence type="ECO:0000313" key="4">
    <source>
        <dbReference type="Proteomes" id="UP000069526"/>
    </source>
</evidence>
<sequence>MNDNIAKKMGQRPKVQIFFSTVLGLVVAVYGFIIRQDLLVWEETGGEKLLPRFIYWIYSLVGATGVALAFLAVSMIFFVNSYRIFKKLKA</sequence>
<organism evidence="3 4">
    <name type="scientific">Streptococcus suis</name>
    <dbReference type="NCBI Taxonomy" id="1307"/>
    <lineage>
        <taxon>Bacteria</taxon>
        <taxon>Bacillati</taxon>
        <taxon>Bacillota</taxon>
        <taxon>Bacilli</taxon>
        <taxon>Lactobacillales</taxon>
        <taxon>Streptococcaceae</taxon>
        <taxon>Streptococcus</taxon>
    </lineage>
</organism>
<dbReference type="EMBL" id="FIGJ01000009">
    <property type="protein sequence ID" value="CYU59603.1"/>
    <property type="molecule type" value="Genomic_DNA"/>
</dbReference>
<name>A0A0Z8P0T9_STRSU</name>
<gene>
    <name evidence="2" type="ORF">ERS132394_00968</name>
    <name evidence="3" type="ORF">ERS132539_01408</name>
</gene>
<keyword evidence="1" id="KW-0812">Transmembrane</keyword>
<accession>A0A0Z8P0T9</accession>
<reference evidence="4 5" key="1">
    <citation type="submission" date="2016-02" db="EMBL/GenBank/DDBJ databases">
        <authorList>
            <consortium name="Pathogen Informatics"/>
        </authorList>
    </citation>
    <scope>NUCLEOTIDE SEQUENCE [LARGE SCALE GENOMIC DNA]</scope>
    <source>
        <strain evidence="2 5">LSS32</strain>
        <strain evidence="3 4">SS1013</strain>
    </source>
</reference>
<proteinExistence type="predicted"/>
<dbReference type="AlphaFoldDB" id="A0A0Z8P0T9"/>
<feature type="transmembrane region" description="Helical" evidence="1">
    <location>
        <begin position="53"/>
        <end position="79"/>
    </location>
</feature>
<dbReference type="EMBL" id="FIJK01000033">
    <property type="protein sequence ID" value="CYW37054.1"/>
    <property type="molecule type" value="Genomic_DNA"/>
</dbReference>
<keyword evidence="1" id="KW-0472">Membrane</keyword>
<dbReference type="RefSeq" id="WP_024398888.1">
    <property type="nucleotide sequence ID" value="NZ_CEFF01000077.1"/>
</dbReference>
<evidence type="ECO:0000313" key="5">
    <source>
        <dbReference type="Proteomes" id="UP000072618"/>
    </source>
</evidence>
<dbReference type="Proteomes" id="UP000072618">
    <property type="component" value="Unassembled WGS sequence"/>
</dbReference>
<evidence type="ECO:0000313" key="2">
    <source>
        <dbReference type="EMBL" id="CYU59603.1"/>
    </source>
</evidence>
<protein>
    <submittedName>
        <fullName evidence="3">Uncharacterized protein</fullName>
    </submittedName>
</protein>
<feature type="transmembrane region" description="Helical" evidence="1">
    <location>
        <begin position="15"/>
        <end position="33"/>
    </location>
</feature>
<keyword evidence="1" id="KW-1133">Transmembrane helix</keyword>